<protein>
    <submittedName>
        <fullName evidence="2">Uncharacterized protein</fullName>
    </submittedName>
</protein>
<name>A0A3B4ZTL5_9TELE</name>
<proteinExistence type="predicted"/>
<accession>A0A3B4ZTL5</accession>
<sequence>PMYRGYSPRPSGPGSIPPSGVPAPGQQEAGGPVESGPAELSPVRPDRDRLVGRRHVGAGADRGQPPERGSEAQTQDLLSVLSEVGKKSCVWPGRSSASWERCSSCCWRSERNA</sequence>
<dbReference type="Ensembl" id="ENSSPAT00000009692.1">
    <property type="protein sequence ID" value="ENSSPAP00000009524.1"/>
    <property type="gene ID" value="ENSSPAG00000007232.1"/>
</dbReference>
<feature type="region of interest" description="Disordered" evidence="1">
    <location>
        <begin position="1"/>
        <end position="73"/>
    </location>
</feature>
<reference evidence="2" key="1">
    <citation type="submission" date="2023-09" db="UniProtKB">
        <authorList>
            <consortium name="Ensembl"/>
        </authorList>
    </citation>
    <scope>IDENTIFICATION</scope>
</reference>
<organism evidence="2">
    <name type="scientific">Stegastes partitus</name>
    <name type="common">bicolor damselfish</name>
    <dbReference type="NCBI Taxonomy" id="144197"/>
    <lineage>
        <taxon>Eukaryota</taxon>
        <taxon>Metazoa</taxon>
        <taxon>Chordata</taxon>
        <taxon>Craniata</taxon>
        <taxon>Vertebrata</taxon>
        <taxon>Euteleostomi</taxon>
        <taxon>Actinopterygii</taxon>
        <taxon>Neopterygii</taxon>
        <taxon>Teleostei</taxon>
        <taxon>Neoteleostei</taxon>
        <taxon>Acanthomorphata</taxon>
        <taxon>Ovalentaria</taxon>
        <taxon>Pomacentridae</taxon>
        <taxon>Stegastes</taxon>
    </lineage>
</organism>
<evidence type="ECO:0000256" key="1">
    <source>
        <dbReference type="SAM" id="MobiDB-lite"/>
    </source>
</evidence>
<evidence type="ECO:0000313" key="2">
    <source>
        <dbReference type="Ensembl" id="ENSSPAP00000009524.1"/>
    </source>
</evidence>
<dbReference type="AlphaFoldDB" id="A0A3B4ZTL5"/>